<comment type="caution">
    <text evidence="2">The sequence shown here is derived from an EMBL/GenBank/DDBJ whole genome shotgun (WGS) entry which is preliminary data.</text>
</comment>
<dbReference type="SUPFAM" id="SSF51556">
    <property type="entry name" value="Metallo-dependent hydrolases"/>
    <property type="match status" value="1"/>
</dbReference>
<proteinExistence type="predicted"/>
<reference evidence="2 3" key="1">
    <citation type="journal article" date="2015" name="BMC Genomics">
        <title>Gene expression during zombie ant biting behavior reflects the complexity underlying fungal parasitic behavioral manipulation.</title>
        <authorList>
            <person name="de Bekker C."/>
            <person name="Ohm R.A."/>
            <person name="Loreto R.G."/>
            <person name="Sebastian A."/>
            <person name="Albert I."/>
            <person name="Merrow M."/>
            <person name="Brachmann A."/>
            <person name="Hughes D.P."/>
        </authorList>
    </citation>
    <scope>NUCLEOTIDE SEQUENCE [LARGE SCALE GENOMIC DNA]</scope>
    <source>
        <strain evidence="2 3">SC16a</strain>
    </source>
</reference>
<dbReference type="InterPro" id="IPR051781">
    <property type="entry name" value="Metallo-dep_Hydrolase"/>
</dbReference>
<keyword evidence="3" id="KW-1185">Reference proteome</keyword>
<dbReference type="AlphaFoldDB" id="A0A2A9PJJ9"/>
<dbReference type="InterPro" id="IPR032466">
    <property type="entry name" value="Metal_Hydrolase"/>
</dbReference>
<evidence type="ECO:0000259" key="1">
    <source>
        <dbReference type="Pfam" id="PF07969"/>
    </source>
</evidence>
<dbReference type="Pfam" id="PF07969">
    <property type="entry name" value="Amidohydro_3"/>
    <property type="match status" value="1"/>
</dbReference>
<dbReference type="OrthoDB" id="194468at2759"/>
<dbReference type="Gene3D" id="2.30.40.10">
    <property type="entry name" value="Urease, subunit C, domain 1"/>
    <property type="match status" value="1"/>
</dbReference>
<dbReference type="Proteomes" id="UP000037136">
    <property type="component" value="Unassembled WGS sequence"/>
</dbReference>
<gene>
    <name evidence="2" type="ORF">XA68_18414</name>
</gene>
<dbReference type="EMBL" id="LAZP02000095">
    <property type="protein sequence ID" value="PFH60996.1"/>
    <property type="molecule type" value="Genomic_DNA"/>
</dbReference>
<dbReference type="PANTHER" id="PTHR43135">
    <property type="entry name" value="ALPHA-D-RIBOSE 1-METHYLPHOSPHONATE 5-TRIPHOSPHATE DIPHOSPHATASE"/>
    <property type="match status" value="1"/>
</dbReference>
<organism evidence="2 3">
    <name type="scientific">Ophiocordyceps unilateralis</name>
    <name type="common">Zombie-ant fungus</name>
    <name type="synonym">Torrubia unilateralis</name>
    <dbReference type="NCBI Taxonomy" id="268505"/>
    <lineage>
        <taxon>Eukaryota</taxon>
        <taxon>Fungi</taxon>
        <taxon>Dikarya</taxon>
        <taxon>Ascomycota</taxon>
        <taxon>Pezizomycotina</taxon>
        <taxon>Sordariomycetes</taxon>
        <taxon>Hypocreomycetidae</taxon>
        <taxon>Hypocreales</taxon>
        <taxon>Ophiocordycipitaceae</taxon>
        <taxon>Ophiocordyceps</taxon>
    </lineage>
</organism>
<dbReference type="GO" id="GO:0016810">
    <property type="term" value="F:hydrolase activity, acting on carbon-nitrogen (but not peptide) bonds"/>
    <property type="evidence" value="ECO:0007669"/>
    <property type="project" value="InterPro"/>
</dbReference>
<dbReference type="InterPro" id="IPR011059">
    <property type="entry name" value="Metal-dep_hydrolase_composite"/>
</dbReference>
<protein>
    <recommendedName>
        <fullName evidence="1">Amidohydrolase 3 domain-containing protein</fullName>
    </recommendedName>
</protein>
<evidence type="ECO:0000313" key="3">
    <source>
        <dbReference type="Proteomes" id="UP000037136"/>
    </source>
</evidence>
<name>A0A2A9PJJ9_OPHUN</name>
<accession>A0A2A9PJJ9</accession>
<dbReference type="Gene3D" id="3.20.20.140">
    <property type="entry name" value="Metal-dependent hydrolases"/>
    <property type="match status" value="1"/>
</dbReference>
<sequence length="250" mass="26439">MVSAHGASLAMFPFQSVKRVATRNEAIEYVESAIRRDGGADFFKVVLDQPGLDVEIIAAATTTAQRLGKLVMGHASQVAAYRLALQTGCDMVTPVPLDGPLDEDMVRELAQRGIGVIPTLAFLRKAVTEGRMPQVAYEHAKTAVRALRQAGVSVCAGSSSNPCSENGEVAVAHGSGLMEELHLLEVDGGMTRPELLRAATSAPAALFRLADRGVIAEGRRADMLLVRGSPLEGAGLSNRILKVWVAGVEV</sequence>
<reference evidence="2 3" key="2">
    <citation type="journal article" date="2017" name="Sci. Rep.">
        <title>Ant-infecting Ophiocordyceps genomes reveal a high diversity of potential behavioral manipulation genes and a possible major role for enterotoxins.</title>
        <authorList>
            <person name="de Bekker C."/>
            <person name="Ohm R.A."/>
            <person name="Evans H.C."/>
            <person name="Brachmann A."/>
            <person name="Hughes D.P."/>
        </authorList>
    </citation>
    <scope>NUCLEOTIDE SEQUENCE [LARGE SCALE GENOMIC DNA]</scope>
    <source>
        <strain evidence="2 3">SC16a</strain>
    </source>
</reference>
<feature type="domain" description="Amidohydrolase 3" evidence="1">
    <location>
        <begin position="47"/>
        <end position="248"/>
    </location>
</feature>
<dbReference type="STRING" id="268505.A0A2A9PJJ9"/>
<evidence type="ECO:0000313" key="2">
    <source>
        <dbReference type="EMBL" id="PFH60996.1"/>
    </source>
</evidence>
<dbReference type="PANTHER" id="PTHR43135:SF3">
    <property type="entry name" value="ALPHA-D-RIBOSE 1-METHYLPHOSPHONATE 5-TRIPHOSPHATE DIPHOSPHATASE"/>
    <property type="match status" value="1"/>
</dbReference>
<dbReference type="InterPro" id="IPR013108">
    <property type="entry name" value="Amidohydro_3"/>
</dbReference>